<sequence length="145" mass="16482">RCLRIGILEDLTPTAAARALSSVFNEVGYPKFILSDNGTNFKPIKIALEKAKMSVIWWNSAPMAPWQNGTAERFVQIVKSCLSIYDKKCRSLYDVALRFREVEAIVNARPIIVNERPISAHEFCFHRPPHLIPENNSNFVPIDLN</sequence>
<dbReference type="Gene3D" id="3.30.420.10">
    <property type="entry name" value="Ribonuclease H-like superfamily/Ribonuclease H"/>
    <property type="match status" value="1"/>
</dbReference>
<gene>
    <name evidence="2" type="ORF">BLA29_013635</name>
</gene>
<dbReference type="OrthoDB" id="6510033at2759"/>
<evidence type="ECO:0000259" key="1">
    <source>
        <dbReference type="PROSITE" id="PS50994"/>
    </source>
</evidence>
<dbReference type="EMBL" id="MUJZ01062687">
    <property type="protein sequence ID" value="OTF71070.1"/>
    <property type="molecule type" value="Genomic_DNA"/>
</dbReference>
<dbReference type="PROSITE" id="PS50994">
    <property type="entry name" value="INTEGRASE"/>
    <property type="match status" value="1"/>
</dbReference>
<dbReference type="AlphaFoldDB" id="A0A1Y3ARH8"/>
<dbReference type="Proteomes" id="UP000194236">
    <property type="component" value="Unassembled WGS sequence"/>
</dbReference>
<feature type="domain" description="Integrase catalytic" evidence="1">
    <location>
        <begin position="1"/>
        <end position="136"/>
    </location>
</feature>
<organism evidence="2 3">
    <name type="scientific">Euroglyphus maynei</name>
    <name type="common">Mayne's house dust mite</name>
    <dbReference type="NCBI Taxonomy" id="6958"/>
    <lineage>
        <taxon>Eukaryota</taxon>
        <taxon>Metazoa</taxon>
        <taxon>Ecdysozoa</taxon>
        <taxon>Arthropoda</taxon>
        <taxon>Chelicerata</taxon>
        <taxon>Arachnida</taxon>
        <taxon>Acari</taxon>
        <taxon>Acariformes</taxon>
        <taxon>Sarcoptiformes</taxon>
        <taxon>Astigmata</taxon>
        <taxon>Psoroptidia</taxon>
        <taxon>Analgoidea</taxon>
        <taxon>Pyroglyphidae</taxon>
        <taxon>Pyroglyphinae</taxon>
        <taxon>Euroglyphus</taxon>
    </lineage>
</organism>
<feature type="non-terminal residue" evidence="2">
    <location>
        <position position="145"/>
    </location>
</feature>
<reference evidence="2 3" key="1">
    <citation type="submission" date="2017-03" db="EMBL/GenBank/DDBJ databases">
        <title>Genome Survey of Euroglyphus maynei.</title>
        <authorList>
            <person name="Arlian L.G."/>
            <person name="Morgan M.S."/>
            <person name="Rider S.D."/>
        </authorList>
    </citation>
    <scope>NUCLEOTIDE SEQUENCE [LARGE SCALE GENOMIC DNA]</scope>
    <source>
        <strain evidence="2">Arlian Lab</strain>
        <tissue evidence="2">Whole body</tissue>
    </source>
</reference>
<keyword evidence="3" id="KW-1185">Reference proteome</keyword>
<accession>A0A1Y3ARH8</accession>
<comment type="caution">
    <text evidence="2">The sequence shown here is derived from an EMBL/GenBank/DDBJ whole genome shotgun (WGS) entry which is preliminary data.</text>
</comment>
<dbReference type="InterPro" id="IPR036397">
    <property type="entry name" value="RNaseH_sf"/>
</dbReference>
<dbReference type="SUPFAM" id="SSF53098">
    <property type="entry name" value="Ribonuclease H-like"/>
    <property type="match status" value="1"/>
</dbReference>
<feature type="non-terminal residue" evidence="2">
    <location>
        <position position="1"/>
    </location>
</feature>
<dbReference type="InterPro" id="IPR001584">
    <property type="entry name" value="Integrase_cat-core"/>
</dbReference>
<dbReference type="InterPro" id="IPR012337">
    <property type="entry name" value="RNaseH-like_sf"/>
</dbReference>
<protein>
    <recommendedName>
        <fullName evidence="1">Integrase catalytic domain-containing protein</fullName>
    </recommendedName>
</protein>
<proteinExistence type="predicted"/>
<dbReference type="GO" id="GO:0003676">
    <property type="term" value="F:nucleic acid binding"/>
    <property type="evidence" value="ECO:0007669"/>
    <property type="project" value="InterPro"/>
</dbReference>
<name>A0A1Y3ARH8_EURMA</name>
<dbReference type="GO" id="GO:0015074">
    <property type="term" value="P:DNA integration"/>
    <property type="evidence" value="ECO:0007669"/>
    <property type="project" value="InterPro"/>
</dbReference>
<evidence type="ECO:0000313" key="3">
    <source>
        <dbReference type="Proteomes" id="UP000194236"/>
    </source>
</evidence>
<evidence type="ECO:0000313" key="2">
    <source>
        <dbReference type="EMBL" id="OTF71070.1"/>
    </source>
</evidence>